<keyword evidence="2" id="KW-0732">Signal</keyword>
<protein>
    <recommendedName>
        <fullName evidence="5">GPI anchored protein</fullName>
    </recommendedName>
</protein>
<feature type="signal peptide" evidence="2">
    <location>
        <begin position="1"/>
        <end position="21"/>
    </location>
</feature>
<gene>
    <name evidence="3" type="ORF">BJX67DRAFT_386377</name>
</gene>
<keyword evidence="4" id="KW-1185">Reference proteome</keyword>
<feature type="compositionally biased region" description="Polar residues" evidence="1">
    <location>
        <begin position="150"/>
        <end position="171"/>
    </location>
</feature>
<feature type="chain" id="PRO_5045910213" description="GPI anchored protein" evidence="2">
    <location>
        <begin position="22"/>
        <end position="206"/>
    </location>
</feature>
<dbReference type="GeneID" id="98149126"/>
<evidence type="ECO:0000256" key="2">
    <source>
        <dbReference type="SAM" id="SignalP"/>
    </source>
</evidence>
<reference evidence="3 4" key="1">
    <citation type="submission" date="2024-07" db="EMBL/GenBank/DDBJ databases">
        <title>Section-level genome sequencing and comparative genomics of Aspergillus sections Usti and Cavernicolus.</title>
        <authorList>
            <consortium name="Lawrence Berkeley National Laboratory"/>
            <person name="Nybo J.L."/>
            <person name="Vesth T.C."/>
            <person name="Theobald S."/>
            <person name="Frisvad J.C."/>
            <person name="Larsen T.O."/>
            <person name="Kjaerboelling I."/>
            <person name="Rothschild-Mancinelli K."/>
            <person name="Lyhne E.K."/>
            <person name="Kogle M.E."/>
            <person name="Barry K."/>
            <person name="Clum A."/>
            <person name="Na H."/>
            <person name="Ledsgaard L."/>
            <person name="Lin J."/>
            <person name="Lipzen A."/>
            <person name="Kuo A."/>
            <person name="Riley R."/>
            <person name="Mondo S."/>
            <person name="Labutti K."/>
            <person name="Haridas S."/>
            <person name="Pangalinan J."/>
            <person name="Salamov A.A."/>
            <person name="Simmons B.A."/>
            <person name="Magnuson J.K."/>
            <person name="Chen J."/>
            <person name="Drula E."/>
            <person name="Henrissat B."/>
            <person name="Wiebenga A."/>
            <person name="Lubbers R.J."/>
            <person name="Gomes A.C."/>
            <person name="Macurrencykelacurrency M.R."/>
            <person name="Stajich J."/>
            <person name="Grigoriev I.V."/>
            <person name="Mortensen U.H."/>
            <person name="De Vries R.P."/>
            <person name="Baker S.E."/>
            <person name="Andersen M.R."/>
        </authorList>
    </citation>
    <scope>NUCLEOTIDE SEQUENCE [LARGE SCALE GENOMIC DNA]</scope>
    <source>
        <strain evidence="3 4">CBS 449.75</strain>
    </source>
</reference>
<evidence type="ECO:0000313" key="4">
    <source>
        <dbReference type="Proteomes" id="UP001610432"/>
    </source>
</evidence>
<name>A0ABR4L878_9EURO</name>
<evidence type="ECO:0008006" key="5">
    <source>
        <dbReference type="Google" id="ProtNLM"/>
    </source>
</evidence>
<dbReference type="Proteomes" id="UP001610432">
    <property type="component" value="Unassembled WGS sequence"/>
</dbReference>
<feature type="region of interest" description="Disordered" evidence="1">
    <location>
        <begin position="30"/>
        <end position="67"/>
    </location>
</feature>
<proteinExistence type="predicted"/>
<feature type="region of interest" description="Disordered" evidence="1">
    <location>
        <begin position="138"/>
        <end position="171"/>
    </location>
</feature>
<accession>A0ABR4L878</accession>
<evidence type="ECO:0000256" key="1">
    <source>
        <dbReference type="SAM" id="MobiDB-lite"/>
    </source>
</evidence>
<organism evidence="3 4">
    <name type="scientific">Aspergillus lucknowensis</name>
    <dbReference type="NCBI Taxonomy" id="176173"/>
    <lineage>
        <taxon>Eukaryota</taxon>
        <taxon>Fungi</taxon>
        <taxon>Dikarya</taxon>
        <taxon>Ascomycota</taxon>
        <taxon>Pezizomycotina</taxon>
        <taxon>Eurotiomycetes</taxon>
        <taxon>Eurotiomycetidae</taxon>
        <taxon>Eurotiales</taxon>
        <taxon>Aspergillaceae</taxon>
        <taxon>Aspergillus</taxon>
        <taxon>Aspergillus subgen. Nidulantes</taxon>
    </lineage>
</organism>
<dbReference type="RefSeq" id="XP_070880634.1">
    <property type="nucleotide sequence ID" value="XM_071034054.1"/>
</dbReference>
<evidence type="ECO:0000313" key="3">
    <source>
        <dbReference type="EMBL" id="KAL2860740.1"/>
    </source>
</evidence>
<sequence length="206" mass="20489">MKPTVLSTCLPLLILSTSVSARTDLIDRTPPATTCQQHEGPVTWSVPGGGDGHVPQSPDKPASTSHTGTATYEPCYFNGHDPGSAAITVTARATAVAATEETDTSSADADTDSVSVYPSRSGASLDWGSITISSTAIPGEVTSEHGPGSTVGTSGNAASRVTPSSVLHSPTSNLGNATYTGGGNAVGMLGCNAGFGAVGLLAALML</sequence>
<comment type="caution">
    <text evidence="3">The sequence shown here is derived from an EMBL/GenBank/DDBJ whole genome shotgun (WGS) entry which is preliminary data.</text>
</comment>
<dbReference type="EMBL" id="JBFXLQ010000087">
    <property type="protein sequence ID" value="KAL2860740.1"/>
    <property type="molecule type" value="Genomic_DNA"/>
</dbReference>